<dbReference type="AlphaFoldDB" id="A0A834I3S6"/>
<comment type="caution">
    <text evidence="1">The sequence shown here is derived from an EMBL/GenBank/DDBJ whole genome shotgun (WGS) entry which is preliminary data.</text>
</comment>
<sequence length="95" mass="11113">MEIFKSCRDKVNSTTPIQYSLSLLYRFSYIEPKLRDHVSQTVTSSWTERISRTRYGGGRGDGRWERSTRVAAELDELGPHEDFLNWLRDICSPRS</sequence>
<reference evidence="1" key="1">
    <citation type="submission" date="2020-08" db="EMBL/GenBank/DDBJ databases">
        <title>Genome sequencing and assembly of the red palm weevil Rhynchophorus ferrugineus.</title>
        <authorList>
            <person name="Dias G.B."/>
            <person name="Bergman C.M."/>
            <person name="Manee M."/>
        </authorList>
    </citation>
    <scope>NUCLEOTIDE SEQUENCE</scope>
    <source>
        <strain evidence="1">AA-2017</strain>
        <tissue evidence="1">Whole larva</tissue>
    </source>
</reference>
<accession>A0A834I3S6</accession>
<dbReference type="EMBL" id="JAACXV010014065">
    <property type="protein sequence ID" value="KAF7270745.1"/>
    <property type="molecule type" value="Genomic_DNA"/>
</dbReference>
<protein>
    <submittedName>
        <fullName evidence="1">Uncharacterized protein</fullName>
    </submittedName>
</protein>
<evidence type="ECO:0000313" key="1">
    <source>
        <dbReference type="EMBL" id="KAF7270745.1"/>
    </source>
</evidence>
<organism evidence="1 2">
    <name type="scientific">Rhynchophorus ferrugineus</name>
    <name type="common">Red palm weevil</name>
    <name type="synonym">Curculio ferrugineus</name>
    <dbReference type="NCBI Taxonomy" id="354439"/>
    <lineage>
        <taxon>Eukaryota</taxon>
        <taxon>Metazoa</taxon>
        <taxon>Ecdysozoa</taxon>
        <taxon>Arthropoda</taxon>
        <taxon>Hexapoda</taxon>
        <taxon>Insecta</taxon>
        <taxon>Pterygota</taxon>
        <taxon>Neoptera</taxon>
        <taxon>Endopterygota</taxon>
        <taxon>Coleoptera</taxon>
        <taxon>Polyphaga</taxon>
        <taxon>Cucujiformia</taxon>
        <taxon>Curculionidae</taxon>
        <taxon>Dryophthorinae</taxon>
        <taxon>Rhynchophorus</taxon>
    </lineage>
</organism>
<evidence type="ECO:0000313" key="2">
    <source>
        <dbReference type="Proteomes" id="UP000625711"/>
    </source>
</evidence>
<gene>
    <name evidence="1" type="ORF">GWI33_016327</name>
</gene>
<keyword evidence="2" id="KW-1185">Reference proteome</keyword>
<proteinExistence type="predicted"/>
<dbReference type="Proteomes" id="UP000625711">
    <property type="component" value="Unassembled WGS sequence"/>
</dbReference>
<name>A0A834I3S6_RHYFE</name>